<evidence type="ECO:0000256" key="1">
    <source>
        <dbReference type="SAM" id="SignalP"/>
    </source>
</evidence>
<keyword evidence="3" id="KW-1185">Reference proteome</keyword>
<protein>
    <submittedName>
        <fullName evidence="2">Uncharacterized protein</fullName>
    </submittedName>
</protein>
<keyword evidence="1" id="KW-0732">Signal</keyword>
<feature type="signal peptide" evidence="1">
    <location>
        <begin position="1"/>
        <end position="25"/>
    </location>
</feature>
<accession>A0A563EQV7</accession>
<dbReference type="RefSeq" id="WP_146354638.1">
    <property type="nucleotide sequence ID" value="NZ_VOBR01000015.1"/>
</dbReference>
<organism evidence="2 3">
    <name type="scientific">Lentzea tibetensis</name>
    <dbReference type="NCBI Taxonomy" id="2591470"/>
    <lineage>
        <taxon>Bacteria</taxon>
        <taxon>Bacillati</taxon>
        <taxon>Actinomycetota</taxon>
        <taxon>Actinomycetes</taxon>
        <taxon>Pseudonocardiales</taxon>
        <taxon>Pseudonocardiaceae</taxon>
        <taxon>Lentzea</taxon>
    </lineage>
</organism>
<reference evidence="2 3" key="1">
    <citation type="submission" date="2019-07" db="EMBL/GenBank/DDBJ databases">
        <title>Lentzea xizangensis sp. nov., isolated from Qinghai-Tibetan Plateau Soils.</title>
        <authorList>
            <person name="Huang J."/>
        </authorList>
    </citation>
    <scope>NUCLEOTIDE SEQUENCE [LARGE SCALE GENOMIC DNA]</scope>
    <source>
        <strain evidence="2 3">FXJ1.1311</strain>
    </source>
</reference>
<comment type="caution">
    <text evidence="2">The sequence shown here is derived from an EMBL/GenBank/DDBJ whole genome shotgun (WGS) entry which is preliminary data.</text>
</comment>
<dbReference type="EMBL" id="VOBR01000015">
    <property type="protein sequence ID" value="TWP49628.1"/>
    <property type="molecule type" value="Genomic_DNA"/>
</dbReference>
<feature type="chain" id="PRO_5021738365" evidence="1">
    <location>
        <begin position="26"/>
        <end position="168"/>
    </location>
</feature>
<sequence length="168" mass="17228">MRITRLIAALSAAAITFTAVPAAHAEPAVSCTGGVIKSLLSPGLIVEERTQQISTDGFSSTCRGSRLTRANITLSTTGNGRCSPLGVPDAQGAGVVRWSDGTTSRFAATFRLMLTGSQATGTISEGRFAGQRLTVVGGQDDEPGEAVTDCYTGSLSYLNGDLVSITVG</sequence>
<evidence type="ECO:0000313" key="2">
    <source>
        <dbReference type="EMBL" id="TWP49628.1"/>
    </source>
</evidence>
<evidence type="ECO:0000313" key="3">
    <source>
        <dbReference type="Proteomes" id="UP000316639"/>
    </source>
</evidence>
<dbReference type="AlphaFoldDB" id="A0A563EQV7"/>
<proteinExistence type="predicted"/>
<gene>
    <name evidence="2" type="ORF">FKR81_24175</name>
</gene>
<name>A0A563EQV7_9PSEU</name>
<dbReference type="Proteomes" id="UP000316639">
    <property type="component" value="Unassembled WGS sequence"/>
</dbReference>